<evidence type="ECO:0000256" key="1">
    <source>
        <dbReference type="ARBA" id="ARBA00004496"/>
    </source>
</evidence>
<feature type="non-terminal residue" evidence="6">
    <location>
        <position position="1"/>
    </location>
</feature>
<evidence type="ECO:0000256" key="4">
    <source>
        <dbReference type="ARBA" id="ARBA00022737"/>
    </source>
</evidence>
<feature type="non-terminal residue" evidence="6">
    <location>
        <position position="642"/>
    </location>
</feature>
<keyword evidence="3" id="KW-0433">Leucine-rich repeat</keyword>
<evidence type="ECO:0000256" key="5">
    <source>
        <dbReference type="SAM" id="MobiDB-lite"/>
    </source>
</evidence>
<dbReference type="OrthoDB" id="1687175at2759"/>
<evidence type="ECO:0000256" key="3">
    <source>
        <dbReference type="ARBA" id="ARBA00022614"/>
    </source>
</evidence>
<name>A0A7L2VTR7_9AVES</name>
<accession>A0A7L2VTR7</accession>
<feature type="compositionally biased region" description="Basic and acidic residues" evidence="5">
    <location>
        <begin position="503"/>
        <end position="516"/>
    </location>
</feature>
<feature type="region of interest" description="Disordered" evidence="5">
    <location>
        <begin position="430"/>
        <end position="468"/>
    </location>
</feature>
<evidence type="ECO:0000256" key="2">
    <source>
        <dbReference type="ARBA" id="ARBA00022490"/>
    </source>
</evidence>
<proteinExistence type="predicted"/>
<comment type="caution">
    <text evidence="6">The sequence shown here is derived from an EMBL/GenBank/DDBJ whole genome shotgun (WGS) entry which is preliminary data.</text>
</comment>
<dbReference type="PANTHER" id="PTHR22710:SF2">
    <property type="entry name" value="X-RAY RADIATION RESISTANCE-ASSOCIATED PROTEIN 1"/>
    <property type="match status" value="1"/>
</dbReference>
<dbReference type="InterPro" id="IPR003591">
    <property type="entry name" value="Leu-rich_rpt_typical-subtyp"/>
</dbReference>
<feature type="region of interest" description="Disordered" evidence="5">
    <location>
        <begin position="492"/>
        <end position="524"/>
    </location>
</feature>
<dbReference type="PANTHER" id="PTHR22710">
    <property type="entry name" value="X-RAY RADIATION RESISTANCE ASSOCIATED PROTEIN 1 XRRA1"/>
    <property type="match status" value="1"/>
</dbReference>
<comment type="subcellular location">
    <subcellularLocation>
        <location evidence="1">Cytoplasm</location>
    </subcellularLocation>
</comment>
<keyword evidence="7" id="KW-1185">Reference proteome</keyword>
<dbReference type="SUPFAM" id="SSF52058">
    <property type="entry name" value="L domain-like"/>
    <property type="match status" value="1"/>
</dbReference>
<keyword evidence="4" id="KW-0677">Repeat</keyword>
<gene>
    <name evidence="6" type="primary">Xrra1</name>
    <name evidence="6" type="ORF">BRALEP_R13926</name>
</gene>
<dbReference type="Proteomes" id="UP000520535">
    <property type="component" value="Unassembled WGS sequence"/>
</dbReference>
<sequence>KVLPHRGTQRAWPEEDTTRKTPQQRRKAPGSPSMEEKVLDEQFLERSTCCHHLGLECSDLGFFFIFQAREEDFEKFACVAFINASENLLPLGPFQKFPGLRELELSLNGLRNLKITSGDFLHLEDLDLSYNHLSPQDVWTLGDLSQLKVLLLMGNGLQSLPPALGGSWGSAPLRFPSLEVLALDENHLADPSVFVSLSQLCRLRELNLDSNRISAVPYLQQAGDRKFFLHPALHGDSFRAARYKSLRSFWKQLQPPQQQEDKEVTAELEAKQGELEAGVLQENRDPSRMGEQIESQRREVEPSPLKTLQASSTCKDGRAPFPELKHLSLAFNKITEEASLLPVAFFPCLEELIFHNNPLVTTHRGRPPLLTQLLQHHLGIKLVRQKNVAMKRCHFSIPLKASHKVISHLPKATKWPLMVEPPAKTFLKAGRDAAAPSPAQPLPPMTTTSSQLGEGDPRPPPGPVEEDTASFFMTQIPGERAALNSSFGGFEVEEVPRPPLRPPAEDRLEKGSEETGGRSSQEVPERYKELLGGDPDLIRPVGMQKNIQALSYLLKHPLLYWDARPRLDTLQKPSVPQRKCGRTLNPPAHKTRAEVLDEILVAMRNTSTITEVPLASVLQQKSSPRGHQEAQRLVKEFQKVFE</sequence>
<dbReference type="AlphaFoldDB" id="A0A7L2VTR7"/>
<dbReference type="EMBL" id="VYZX01026078">
    <property type="protein sequence ID" value="NXS61048.1"/>
    <property type="molecule type" value="Genomic_DNA"/>
</dbReference>
<dbReference type="Gene3D" id="3.80.10.10">
    <property type="entry name" value="Ribonuclease Inhibitor"/>
    <property type="match status" value="2"/>
</dbReference>
<dbReference type="PROSITE" id="PS51450">
    <property type="entry name" value="LRR"/>
    <property type="match status" value="1"/>
</dbReference>
<reference evidence="6 7" key="1">
    <citation type="submission" date="2019-09" db="EMBL/GenBank/DDBJ databases">
        <title>Bird 10,000 Genomes (B10K) Project - Family phase.</title>
        <authorList>
            <person name="Zhang G."/>
        </authorList>
    </citation>
    <scope>NUCLEOTIDE SEQUENCE [LARGE SCALE GENOMIC DNA]</scope>
    <source>
        <strain evidence="6">B10K-DU-012-52</strain>
    </source>
</reference>
<protein>
    <submittedName>
        <fullName evidence="6">XRRA1 protein</fullName>
    </submittedName>
</protein>
<evidence type="ECO:0000313" key="6">
    <source>
        <dbReference type="EMBL" id="NXS61048.1"/>
    </source>
</evidence>
<feature type="region of interest" description="Disordered" evidence="5">
    <location>
        <begin position="1"/>
        <end position="35"/>
    </location>
</feature>
<feature type="region of interest" description="Disordered" evidence="5">
    <location>
        <begin position="286"/>
        <end position="312"/>
    </location>
</feature>
<dbReference type="InterPro" id="IPR001611">
    <property type="entry name" value="Leu-rich_rpt"/>
</dbReference>
<keyword evidence="2" id="KW-0963">Cytoplasm</keyword>
<organism evidence="6 7">
    <name type="scientific">Brachypteracias leptosomus</name>
    <name type="common">short-legged ground-roller</name>
    <dbReference type="NCBI Taxonomy" id="135165"/>
    <lineage>
        <taxon>Eukaryota</taxon>
        <taxon>Metazoa</taxon>
        <taxon>Chordata</taxon>
        <taxon>Craniata</taxon>
        <taxon>Vertebrata</taxon>
        <taxon>Euteleostomi</taxon>
        <taxon>Archelosauria</taxon>
        <taxon>Archosauria</taxon>
        <taxon>Dinosauria</taxon>
        <taxon>Saurischia</taxon>
        <taxon>Theropoda</taxon>
        <taxon>Coelurosauria</taxon>
        <taxon>Aves</taxon>
        <taxon>Neognathae</taxon>
        <taxon>Neoaves</taxon>
        <taxon>Telluraves</taxon>
        <taxon>Coraciimorphae</taxon>
        <taxon>Coraciiformes</taxon>
        <taxon>Brachypteraciidae</taxon>
        <taxon>Brachypteracias</taxon>
    </lineage>
</organism>
<evidence type="ECO:0000313" key="7">
    <source>
        <dbReference type="Proteomes" id="UP000520535"/>
    </source>
</evidence>
<dbReference type="GO" id="GO:0005634">
    <property type="term" value="C:nucleus"/>
    <property type="evidence" value="ECO:0007669"/>
    <property type="project" value="TreeGrafter"/>
</dbReference>
<dbReference type="SMART" id="SM00369">
    <property type="entry name" value="LRR_TYP"/>
    <property type="match status" value="4"/>
</dbReference>
<dbReference type="InterPro" id="IPR032675">
    <property type="entry name" value="LRR_dom_sf"/>
</dbReference>
<dbReference type="GO" id="GO:0005737">
    <property type="term" value="C:cytoplasm"/>
    <property type="evidence" value="ECO:0007669"/>
    <property type="project" value="UniProtKB-SubCell"/>
</dbReference>